<evidence type="ECO:0000313" key="1">
    <source>
        <dbReference type="EMBL" id="CAG6464149.1"/>
    </source>
</evidence>
<accession>A0A8D8AXR7</accession>
<protein>
    <submittedName>
        <fullName evidence="1">(northern house mosquito) hypothetical protein</fullName>
    </submittedName>
</protein>
<dbReference type="AlphaFoldDB" id="A0A8D8AXR7"/>
<proteinExistence type="predicted"/>
<name>A0A8D8AXR7_CULPI</name>
<organism evidence="1">
    <name type="scientific">Culex pipiens</name>
    <name type="common">House mosquito</name>
    <dbReference type="NCBI Taxonomy" id="7175"/>
    <lineage>
        <taxon>Eukaryota</taxon>
        <taxon>Metazoa</taxon>
        <taxon>Ecdysozoa</taxon>
        <taxon>Arthropoda</taxon>
        <taxon>Hexapoda</taxon>
        <taxon>Insecta</taxon>
        <taxon>Pterygota</taxon>
        <taxon>Neoptera</taxon>
        <taxon>Endopterygota</taxon>
        <taxon>Diptera</taxon>
        <taxon>Nematocera</taxon>
        <taxon>Culicoidea</taxon>
        <taxon>Culicidae</taxon>
        <taxon>Culicinae</taxon>
        <taxon>Culicini</taxon>
        <taxon>Culex</taxon>
        <taxon>Culex</taxon>
    </lineage>
</organism>
<sequence>MHLVAGSVGGVGSGTASGRVGLEKHRVLFRCSECTQAAGSAGGVCSGSASGRVVLEERLVPLRCNECTHVADSAGGVCCSEAASKRIVLEERRVLLQSADVVMWVGSHWLFFCYSGGQVVELLGVNNADEDCCPGCFHSPEWTNPEGFLRVQK</sequence>
<dbReference type="EMBL" id="HBUE01050387">
    <property type="protein sequence ID" value="CAG6464149.1"/>
    <property type="molecule type" value="Transcribed_RNA"/>
</dbReference>
<reference evidence="1" key="1">
    <citation type="submission" date="2021-05" db="EMBL/GenBank/DDBJ databases">
        <authorList>
            <person name="Alioto T."/>
            <person name="Alioto T."/>
            <person name="Gomez Garrido J."/>
        </authorList>
    </citation>
    <scope>NUCLEOTIDE SEQUENCE</scope>
</reference>